<gene>
    <name evidence="2" type="ORF">Q9K01_03630</name>
</gene>
<evidence type="ECO:0000313" key="3">
    <source>
        <dbReference type="Proteomes" id="UP001235664"/>
    </source>
</evidence>
<keyword evidence="1" id="KW-0732">Signal</keyword>
<feature type="signal peptide" evidence="1">
    <location>
        <begin position="1"/>
        <end position="21"/>
    </location>
</feature>
<dbReference type="Proteomes" id="UP001235664">
    <property type="component" value="Unassembled WGS sequence"/>
</dbReference>
<dbReference type="PROSITE" id="PS51257">
    <property type="entry name" value="PROKAR_LIPOPROTEIN"/>
    <property type="match status" value="1"/>
</dbReference>
<reference evidence="2 3" key="1">
    <citation type="submission" date="2023-08" db="EMBL/GenBank/DDBJ databases">
        <title>genomic of DY56.</title>
        <authorList>
            <person name="Wang Y."/>
        </authorList>
    </citation>
    <scope>NUCLEOTIDE SEQUENCE [LARGE SCALE GENOMIC DNA]</scope>
    <source>
        <strain evidence="2 3">DY56-A-20</strain>
    </source>
</reference>
<accession>A0ABT9H5W6</accession>
<dbReference type="RefSeq" id="WP_305928833.1">
    <property type="nucleotide sequence ID" value="NZ_JAVAIL010000001.1"/>
</dbReference>
<sequence length="188" mass="19231">MKLVALPLALVLATAACSPDAQETTVVETVEGDAAGSAGPAATVEAGAGTLTPAGLGDLRIGRQVPAGSSFAERGAQIPGTDCRTVSSPDYPGVHAMTVDGEVRRITVSEESPVKLAEGIGAGSSEAELRAAFPGFVESPHKYLAAPGKYLTQPGSDPRLHFEIDTDRKVSLIHVGALPELTWVEGCA</sequence>
<protein>
    <recommendedName>
        <fullName evidence="4">Secreted protein</fullName>
    </recommendedName>
</protein>
<organism evidence="2 3">
    <name type="scientific">Qipengyuania benthica</name>
    <dbReference type="NCBI Taxonomy" id="3067651"/>
    <lineage>
        <taxon>Bacteria</taxon>
        <taxon>Pseudomonadati</taxon>
        <taxon>Pseudomonadota</taxon>
        <taxon>Alphaproteobacteria</taxon>
        <taxon>Sphingomonadales</taxon>
        <taxon>Erythrobacteraceae</taxon>
        <taxon>Qipengyuania</taxon>
    </lineage>
</organism>
<comment type="caution">
    <text evidence="2">The sequence shown here is derived from an EMBL/GenBank/DDBJ whole genome shotgun (WGS) entry which is preliminary data.</text>
</comment>
<keyword evidence="3" id="KW-1185">Reference proteome</keyword>
<dbReference type="EMBL" id="JAVAIL010000001">
    <property type="protein sequence ID" value="MDP4538711.1"/>
    <property type="molecule type" value="Genomic_DNA"/>
</dbReference>
<proteinExistence type="predicted"/>
<evidence type="ECO:0000313" key="2">
    <source>
        <dbReference type="EMBL" id="MDP4538711.1"/>
    </source>
</evidence>
<evidence type="ECO:0000256" key="1">
    <source>
        <dbReference type="SAM" id="SignalP"/>
    </source>
</evidence>
<name>A0ABT9H5W6_9SPHN</name>
<evidence type="ECO:0008006" key="4">
    <source>
        <dbReference type="Google" id="ProtNLM"/>
    </source>
</evidence>
<feature type="chain" id="PRO_5046549297" description="Secreted protein" evidence="1">
    <location>
        <begin position="22"/>
        <end position="188"/>
    </location>
</feature>